<feature type="signal peptide" evidence="2">
    <location>
        <begin position="1"/>
        <end position="17"/>
    </location>
</feature>
<dbReference type="GO" id="GO:0008270">
    <property type="term" value="F:zinc ion binding"/>
    <property type="evidence" value="ECO:0007669"/>
    <property type="project" value="InterPro"/>
</dbReference>
<dbReference type="GO" id="GO:0004663">
    <property type="term" value="F:Rab geranylgeranyltransferase activity"/>
    <property type="evidence" value="ECO:0007669"/>
    <property type="project" value="InterPro"/>
</dbReference>
<feature type="chain" id="PRO_5042601230" description="Secreted protein" evidence="2">
    <location>
        <begin position="18"/>
        <end position="138"/>
    </location>
</feature>
<evidence type="ECO:0000313" key="3">
    <source>
        <dbReference type="EMBL" id="KAK1624242.1"/>
    </source>
</evidence>
<evidence type="ECO:0000256" key="2">
    <source>
        <dbReference type="SAM" id="SignalP"/>
    </source>
</evidence>
<keyword evidence="4" id="KW-1185">Reference proteome</keyword>
<comment type="caution">
    <text evidence="3">The sequence shown here is derived from an EMBL/GenBank/DDBJ whole genome shotgun (WGS) entry which is preliminary data.</text>
</comment>
<dbReference type="GeneID" id="85466360"/>
<dbReference type="InterPro" id="IPR036254">
    <property type="entry name" value="RabGGT_asu_insert-dom_sf"/>
</dbReference>
<dbReference type="SUPFAM" id="SSF49594">
    <property type="entry name" value="Rab geranylgeranyltransferase alpha-subunit, insert domain"/>
    <property type="match status" value="1"/>
</dbReference>
<protein>
    <recommendedName>
        <fullName evidence="5">Secreted protein</fullName>
    </recommendedName>
</protein>
<dbReference type="EMBL" id="JAHMHQ010000025">
    <property type="protein sequence ID" value="KAK1624242.1"/>
    <property type="molecule type" value="Genomic_DNA"/>
</dbReference>
<reference evidence="3" key="1">
    <citation type="submission" date="2021-06" db="EMBL/GenBank/DDBJ databases">
        <title>Comparative genomics, transcriptomics and evolutionary studies reveal genomic signatures of adaptation to plant cell wall in hemibiotrophic fungi.</title>
        <authorList>
            <consortium name="DOE Joint Genome Institute"/>
            <person name="Baroncelli R."/>
            <person name="Diaz J.F."/>
            <person name="Benocci T."/>
            <person name="Peng M."/>
            <person name="Battaglia E."/>
            <person name="Haridas S."/>
            <person name="Andreopoulos W."/>
            <person name="Labutti K."/>
            <person name="Pangilinan J."/>
            <person name="Floch G.L."/>
            <person name="Makela M.R."/>
            <person name="Henrissat B."/>
            <person name="Grigoriev I.V."/>
            <person name="Crouch J.A."/>
            <person name="De Vries R.P."/>
            <person name="Sukno S.A."/>
            <person name="Thon M.R."/>
        </authorList>
    </citation>
    <scope>NUCLEOTIDE SEQUENCE</scope>
    <source>
        <strain evidence="3">CBS 102054</strain>
    </source>
</reference>
<dbReference type="RefSeq" id="XP_060440237.1">
    <property type="nucleotide sequence ID" value="XM_060581498.1"/>
</dbReference>
<evidence type="ECO:0000256" key="1">
    <source>
        <dbReference type="SAM" id="MobiDB-lite"/>
    </source>
</evidence>
<evidence type="ECO:0000313" key="4">
    <source>
        <dbReference type="Proteomes" id="UP001243989"/>
    </source>
</evidence>
<proteinExistence type="predicted"/>
<sequence length="138" mass="15964">MLIPLLVLLSSFTFGEGRRHQVTSSRVGCCRFCWSRFVIFRGILSGLLWLAGKVPLTILWRRHGRRNDGSFFVWKCRYRRNRLEDVEGSLDLVLVVVVVVAGGDETAERRVEIGWGKERKQRSQQECSRQADAQQRVN</sequence>
<evidence type="ECO:0008006" key="5">
    <source>
        <dbReference type="Google" id="ProtNLM"/>
    </source>
</evidence>
<dbReference type="AlphaFoldDB" id="A0AAJ0EC31"/>
<feature type="region of interest" description="Disordered" evidence="1">
    <location>
        <begin position="119"/>
        <end position="138"/>
    </location>
</feature>
<feature type="compositionally biased region" description="Polar residues" evidence="1">
    <location>
        <begin position="124"/>
        <end position="138"/>
    </location>
</feature>
<dbReference type="Proteomes" id="UP001243989">
    <property type="component" value="Unassembled WGS sequence"/>
</dbReference>
<accession>A0AAJ0EC31</accession>
<keyword evidence="2" id="KW-0732">Signal</keyword>
<name>A0AAJ0EC31_9PEZI</name>
<organism evidence="3 4">
    <name type="scientific">Colletotrichum phormii</name>
    <dbReference type="NCBI Taxonomy" id="359342"/>
    <lineage>
        <taxon>Eukaryota</taxon>
        <taxon>Fungi</taxon>
        <taxon>Dikarya</taxon>
        <taxon>Ascomycota</taxon>
        <taxon>Pezizomycotina</taxon>
        <taxon>Sordariomycetes</taxon>
        <taxon>Hypocreomycetidae</taxon>
        <taxon>Glomerellales</taxon>
        <taxon>Glomerellaceae</taxon>
        <taxon>Colletotrichum</taxon>
        <taxon>Colletotrichum acutatum species complex</taxon>
    </lineage>
</organism>
<gene>
    <name evidence="3" type="ORF">BDP81DRAFT_112735</name>
</gene>